<dbReference type="EMBL" id="HBUF01133033">
    <property type="protein sequence ID" value="CAG6644643.1"/>
    <property type="molecule type" value="Transcribed_RNA"/>
</dbReference>
<evidence type="ECO:0000313" key="9">
    <source>
        <dbReference type="EMBL" id="CAG6644643.1"/>
    </source>
</evidence>
<keyword evidence="4 7" id="KW-0863">Zinc-finger</keyword>
<evidence type="ECO:0000256" key="4">
    <source>
        <dbReference type="ARBA" id="ARBA00022771"/>
    </source>
</evidence>
<feature type="domain" description="C2H2-type" evidence="8">
    <location>
        <begin position="343"/>
        <end position="366"/>
    </location>
</feature>
<dbReference type="InterPro" id="IPR013087">
    <property type="entry name" value="Znf_C2H2_type"/>
</dbReference>
<feature type="domain" description="C2H2-type" evidence="8">
    <location>
        <begin position="24"/>
        <end position="52"/>
    </location>
</feature>
<reference evidence="9" key="1">
    <citation type="submission" date="2021-05" db="EMBL/GenBank/DDBJ databases">
        <authorList>
            <person name="Alioto T."/>
            <person name="Alioto T."/>
            <person name="Gomez Garrido J."/>
        </authorList>
    </citation>
    <scope>NUCLEOTIDE SEQUENCE</scope>
</reference>
<proteinExistence type="predicted"/>
<keyword evidence="3" id="KW-0677">Repeat</keyword>
<dbReference type="AlphaFoldDB" id="A0A8D8W3N1"/>
<evidence type="ECO:0000256" key="3">
    <source>
        <dbReference type="ARBA" id="ARBA00022737"/>
    </source>
</evidence>
<dbReference type="PROSITE" id="PS00028">
    <property type="entry name" value="ZINC_FINGER_C2H2_1"/>
    <property type="match status" value="12"/>
</dbReference>
<dbReference type="GO" id="GO:0005634">
    <property type="term" value="C:nucleus"/>
    <property type="evidence" value="ECO:0007669"/>
    <property type="project" value="UniProtKB-SubCell"/>
</dbReference>
<feature type="domain" description="C2H2-type" evidence="8">
    <location>
        <begin position="666"/>
        <end position="694"/>
    </location>
</feature>
<dbReference type="Pfam" id="PF00096">
    <property type="entry name" value="zf-C2H2"/>
    <property type="match status" value="2"/>
</dbReference>
<feature type="domain" description="C2H2-type" evidence="8">
    <location>
        <begin position="108"/>
        <end position="136"/>
    </location>
</feature>
<dbReference type="PANTHER" id="PTHR24406">
    <property type="entry name" value="TRANSCRIPTIONAL REPRESSOR CTCFL-RELATED"/>
    <property type="match status" value="1"/>
</dbReference>
<dbReference type="InterPro" id="IPR050888">
    <property type="entry name" value="ZnF_C2H2-type_TF"/>
</dbReference>
<dbReference type="Gene3D" id="3.30.160.60">
    <property type="entry name" value="Classic Zinc Finger"/>
    <property type="match status" value="6"/>
</dbReference>
<feature type="domain" description="C2H2-type" evidence="8">
    <location>
        <begin position="810"/>
        <end position="837"/>
    </location>
</feature>
<comment type="subcellular location">
    <subcellularLocation>
        <location evidence="1">Nucleus</location>
    </subcellularLocation>
</comment>
<keyword evidence="6" id="KW-0539">Nucleus</keyword>
<evidence type="ECO:0000256" key="2">
    <source>
        <dbReference type="ARBA" id="ARBA00022723"/>
    </source>
</evidence>
<evidence type="ECO:0000256" key="6">
    <source>
        <dbReference type="ARBA" id="ARBA00023242"/>
    </source>
</evidence>
<feature type="domain" description="C2H2-type" evidence="8">
    <location>
        <begin position="713"/>
        <end position="741"/>
    </location>
</feature>
<dbReference type="SMART" id="SM00355">
    <property type="entry name" value="ZnF_C2H2"/>
    <property type="match status" value="13"/>
</dbReference>
<keyword evidence="2" id="KW-0479">Metal-binding</keyword>
<evidence type="ECO:0000259" key="8">
    <source>
        <dbReference type="PROSITE" id="PS50157"/>
    </source>
</evidence>
<feature type="domain" description="C2H2-type" evidence="8">
    <location>
        <begin position="639"/>
        <end position="667"/>
    </location>
</feature>
<evidence type="ECO:0000256" key="7">
    <source>
        <dbReference type="PROSITE-ProRule" id="PRU00042"/>
    </source>
</evidence>
<dbReference type="PROSITE" id="PS50157">
    <property type="entry name" value="ZINC_FINGER_C2H2_2"/>
    <property type="match status" value="11"/>
</dbReference>
<evidence type="ECO:0000256" key="1">
    <source>
        <dbReference type="ARBA" id="ARBA00004123"/>
    </source>
</evidence>
<dbReference type="EMBL" id="HBUF01133035">
    <property type="protein sequence ID" value="CAG6644647.1"/>
    <property type="molecule type" value="Transcribed_RNA"/>
</dbReference>
<dbReference type="GO" id="GO:0008270">
    <property type="term" value="F:zinc ion binding"/>
    <property type="evidence" value="ECO:0007669"/>
    <property type="project" value="UniProtKB-KW"/>
</dbReference>
<name>A0A8D8W3N1_9HEMI</name>
<feature type="domain" description="C2H2-type" evidence="8">
    <location>
        <begin position="299"/>
        <end position="322"/>
    </location>
</feature>
<dbReference type="EMBL" id="HBUF01133032">
    <property type="protein sequence ID" value="CAG6644641.1"/>
    <property type="molecule type" value="Transcribed_RNA"/>
</dbReference>
<evidence type="ECO:0000256" key="5">
    <source>
        <dbReference type="ARBA" id="ARBA00022833"/>
    </source>
</evidence>
<dbReference type="InterPro" id="IPR036236">
    <property type="entry name" value="Znf_C2H2_sf"/>
</dbReference>
<organism evidence="9">
    <name type="scientific">Cacopsylla melanoneura</name>
    <dbReference type="NCBI Taxonomy" id="428564"/>
    <lineage>
        <taxon>Eukaryota</taxon>
        <taxon>Metazoa</taxon>
        <taxon>Ecdysozoa</taxon>
        <taxon>Arthropoda</taxon>
        <taxon>Hexapoda</taxon>
        <taxon>Insecta</taxon>
        <taxon>Pterygota</taxon>
        <taxon>Neoptera</taxon>
        <taxon>Paraneoptera</taxon>
        <taxon>Hemiptera</taxon>
        <taxon>Sternorrhyncha</taxon>
        <taxon>Psylloidea</taxon>
        <taxon>Psyllidae</taxon>
        <taxon>Psyllinae</taxon>
        <taxon>Cacopsylla</taxon>
    </lineage>
</organism>
<dbReference type="EMBL" id="HBUF01133034">
    <property type="protein sequence ID" value="CAG6644645.1"/>
    <property type="molecule type" value="Transcribed_RNA"/>
</dbReference>
<feature type="domain" description="C2H2-type" evidence="8">
    <location>
        <begin position="388"/>
        <end position="416"/>
    </location>
</feature>
<protein>
    <submittedName>
        <fullName evidence="9">Zinc finger and BTB domain-containing protein 41</fullName>
    </submittedName>
</protein>
<accession>A0A8D8W3N1</accession>
<feature type="domain" description="C2H2-type" evidence="8">
    <location>
        <begin position="782"/>
        <end position="805"/>
    </location>
</feature>
<dbReference type="SUPFAM" id="SSF57667">
    <property type="entry name" value="beta-beta-alpha zinc fingers"/>
    <property type="match status" value="2"/>
</dbReference>
<keyword evidence="5" id="KW-0862">Zinc</keyword>
<sequence>MQLKYPGKILLPLQPGALDEVQVYRCARCDKSFTDKMELRQHISDKHIALPPLNEAFKRERKALEKQNKKSYVIVQKDQLQSVLRNELLKTGQVNNEKLYYTLNIPELKCCHCEATFKSQKTLELHSKTFHNNSTDSQTKWNQPTAPLNIIKPGDNSPPKNVNIQRRNSVAGGCCTTTAANTNVNQQRRSSTSAAPFLVNSTTIPSLIPVSPSLAPVSNPSLVPVANPTLVPVSNPTLVPVSNEPLNVPADSAAPTTSDTTPTPTASTIVFTPGPTDLQCYRCGVQFNNGPELHYCSVFKCDKCFEAFVSKDLLNTHYLLKHDIYLVPKHVKNISEFANIKNLNCKFCTAMFTKNKDLNKHYREFHKYSPNQMKTSVIKNYKDVTKFIHCTMCNDIFNSNFDLQKHYLDYHNYDSSVKKFEMTSDNSTQIGNLLSTSNLGVSTTTKKARKRKNVTETQTQASINTLNTINSVLNDALGYTVSSTVLNNGTQPSTSNVYTSTVPTDISDKELMTQPVIIKPAIAPMNAAVVEPASNSVIVNPAGANIITMSETMAVPPIHSQLSQVLPQQPNNCFTCDNCPAMFMSESALVEHVIKDHPALVTPPTPVIQQPLKCDFCSSEFETREKLKEHVKEIHKDLLTCIQCFRKFSNKYNLKRHVAVTHDAKYECTACNEIFLKRADLTKHRSQMHGQHVPKELSISTPCTAGFMNVTDFQCHICGRYLSSKYHLRRHMDNKHSSKIDKLLQCKTCVKGVLGISKFTSHLSIYHKSKTHEVETFCESAVVCNECSKIFLNKKMMKVHMKKKHKFKPHQCHICSRTYAFKKHITRHMEIHDSLKDFLSFSAPQDDENEWGDFGDYEGVVDASGTQYIDASNIPNTMETEYNMQEVTTPDAYNTQEINIQHLQEYQSYTQVEQPIHDMNSQTIYIENMDDNVSQMSQMMPTTYETQVIKGMNPQSMSVITSGSEHLVNTQADGSLYRTSDQLHEEALYSNQLQDNALYTNQADDSQLHHMQDSSMEYTTRTIEDTNQSFSPIMEHSEHHTLSNLEPTPLTPIENSNEFHMLKTETDMNMGDFHQLQNSQPHLEMMQNLDDTQTYQLSEEPEVCKTLILQNAEPTVTQHHAMLPHMILNNASMGVHQMGYVPQVIDNSNQGHLTLETPSRDTVVLQTPITQMYDPSYQNNLATSVDMANQQTSSGPIFVLVLKQPDQNS</sequence>
<feature type="domain" description="C2H2-type" evidence="8">
    <location>
        <begin position="612"/>
        <end position="635"/>
    </location>
</feature>